<dbReference type="PANTHER" id="PTHR45912">
    <property type="entry name" value="CILIA- AND FLAGELLA-ASSOCIATED PROTEIN 47"/>
    <property type="match status" value="1"/>
</dbReference>
<dbReference type="Proteomes" id="UP000575029">
    <property type="component" value="Unassembled WGS sequence"/>
</dbReference>
<organism evidence="1 2">
    <name type="scientific">Grantiella picta</name>
    <dbReference type="NCBI Taxonomy" id="266360"/>
    <lineage>
        <taxon>Eukaryota</taxon>
        <taxon>Metazoa</taxon>
        <taxon>Chordata</taxon>
        <taxon>Craniata</taxon>
        <taxon>Vertebrata</taxon>
        <taxon>Euteleostomi</taxon>
        <taxon>Archelosauria</taxon>
        <taxon>Archosauria</taxon>
        <taxon>Dinosauria</taxon>
        <taxon>Saurischia</taxon>
        <taxon>Theropoda</taxon>
        <taxon>Coelurosauria</taxon>
        <taxon>Aves</taxon>
        <taxon>Neognathae</taxon>
        <taxon>Neoaves</taxon>
        <taxon>Telluraves</taxon>
        <taxon>Australaves</taxon>
        <taxon>Passeriformes</taxon>
        <taxon>Meliphagoidea</taxon>
        <taxon>Meliphagidae</taxon>
        <taxon>Grantiella</taxon>
    </lineage>
</organism>
<name>A0A7K6EJU0_9PASS</name>
<dbReference type="GO" id="GO:0007288">
    <property type="term" value="P:sperm axoneme assembly"/>
    <property type="evidence" value="ECO:0007669"/>
    <property type="project" value="TreeGrafter"/>
</dbReference>
<accession>A0A7K6EJU0</accession>
<sequence>NTIEFTGALHATVVKQVRLKNPGRNTLMYSAVLVGRDARAFSLLKGHTVTIPAMKQGFVTVEFTFRFLRPAEAVLILTSNRVDGVEGATLTFSLKSELKHIEPVGILKCRCPCYEM</sequence>
<reference evidence="1 2" key="1">
    <citation type="submission" date="2019-09" db="EMBL/GenBank/DDBJ databases">
        <title>Bird 10,000 Genomes (B10K) Project - Family phase.</title>
        <authorList>
            <person name="Zhang G."/>
        </authorList>
    </citation>
    <scope>NUCLEOTIDE SEQUENCE [LARGE SCALE GENOMIC DNA]</scope>
    <source>
        <strain evidence="1">B10K-DU-029-50</strain>
        <tissue evidence="1">Heart</tissue>
    </source>
</reference>
<feature type="non-terminal residue" evidence="1">
    <location>
        <position position="1"/>
    </location>
</feature>
<evidence type="ECO:0000313" key="2">
    <source>
        <dbReference type="Proteomes" id="UP000575029"/>
    </source>
</evidence>
<evidence type="ECO:0000313" key="1">
    <source>
        <dbReference type="EMBL" id="NWV38598.1"/>
    </source>
</evidence>
<proteinExistence type="predicted"/>
<dbReference type="PANTHER" id="PTHR45912:SF3">
    <property type="entry name" value="CILIA- AND FLAGELLA-ASSOCIATED PROTEIN 47"/>
    <property type="match status" value="1"/>
</dbReference>
<feature type="non-terminal residue" evidence="1">
    <location>
        <position position="116"/>
    </location>
</feature>
<dbReference type="GO" id="GO:0005929">
    <property type="term" value="C:cilium"/>
    <property type="evidence" value="ECO:0007669"/>
    <property type="project" value="TreeGrafter"/>
</dbReference>
<dbReference type="AlphaFoldDB" id="A0A7K6EJU0"/>
<keyword evidence="2" id="KW-1185">Reference proteome</keyword>
<comment type="caution">
    <text evidence="1">The sequence shown here is derived from an EMBL/GenBank/DDBJ whole genome shotgun (WGS) entry which is preliminary data.</text>
</comment>
<protein>
    <submittedName>
        <fullName evidence="1">CFA47 protein</fullName>
    </submittedName>
</protein>
<gene>
    <name evidence="1" type="primary">Cfap47_3</name>
    <name evidence="1" type="ORF">GRAPIC_R14584</name>
</gene>
<dbReference type="EMBL" id="VZRM01005248">
    <property type="protein sequence ID" value="NWV38598.1"/>
    <property type="molecule type" value="Genomic_DNA"/>
</dbReference>